<keyword evidence="2" id="KW-0732">Signal</keyword>
<feature type="region of interest" description="Disordered" evidence="1">
    <location>
        <begin position="24"/>
        <end position="45"/>
    </location>
</feature>
<feature type="compositionally biased region" description="Pro residues" evidence="1">
    <location>
        <begin position="27"/>
        <end position="45"/>
    </location>
</feature>
<accession>A0ABV6CUI5</accession>
<evidence type="ECO:0000256" key="2">
    <source>
        <dbReference type="SAM" id="SignalP"/>
    </source>
</evidence>
<feature type="chain" id="PRO_5046633611" description="Transferrin-binding protein B C-lobe/N-lobe beta barrel domain-containing protein" evidence="2">
    <location>
        <begin position="20"/>
        <end position="335"/>
    </location>
</feature>
<feature type="signal peptide" evidence="2">
    <location>
        <begin position="1"/>
        <end position="19"/>
    </location>
</feature>
<proteinExistence type="predicted"/>
<dbReference type="SUPFAM" id="SSF56925">
    <property type="entry name" value="OMPA-like"/>
    <property type="match status" value="1"/>
</dbReference>
<keyword evidence="4" id="KW-1185">Reference proteome</keyword>
<reference evidence="3 4" key="1">
    <citation type="submission" date="2024-09" db="EMBL/GenBank/DDBJ databases">
        <authorList>
            <person name="Sun Q."/>
            <person name="Mori K."/>
        </authorList>
    </citation>
    <scope>NUCLEOTIDE SEQUENCE [LARGE SCALE GENOMIC DNA]</scope>
    <source>
        <strain evidence="3 4">CCM 7706</strain>
    </source>
</reference>
<dbReference type="InterPro" id="IPR011250">
    <property type="entry name" value="OMP/PagP_B-barrel"/>
</dbReference>
<dbReference type="RefSeq" id="WP_379487140.1">
    <property type="nucleotide sequence ID" value="NZ_JBHLWK010000010.1"/>
</dbReference>
<dbReference type="Gene3D" id="2.40.160.90">
    <property type="match status" value="1"/>
</dbReference>
<comment type="caution">
    <text evidence="3">The sequence shown here is derived from an EMBL/GenBank/DDBJ whole genome shotgun (WGS) entry which is preliminary data.</text>
</comment>
<name>A0ABV6CUI5_9SPHN</name>
<evidence type="ECO:0000256" key="1">
    <source>
        <dbReference type="SAM" id="MobiDB-lite"/>
    </source>
</evidence>
<evidence type="ECO:0000313" key="3">
    <source>
        <dbReference type="EMBL" id="MFC0204390.1"/>
    </source>
</evidence>
<dbReference type="PROSITE" id="PS51257">
    <property type="entry name" value="PROKAR_LIPOPROTEIN"/>
    <property type="match status" value="1"/>
</dbReference>
<evidence type="ECO:0008006" key="5">
    <source>
        <dbReference type="Google" id="ProtNLM"/>
    </source>
</evidence>
<protein>
    <recommendedName>
        <fullName evidence="5">Transferrin-binding protein B C-lobe/N-lobe beta barrel domain-containing protein</fullName>
    </recommendedName>
</protein>
<sequence>MKFSIQCAAALPLLLAACGGGDSGSPTPAPVVTPAPTPTPTAPVEPPAATFHTKIFDFTTASWTRYGPGVEMNTFKRYEPSGVPNYHLFDHQESELHTAGSTAEINYALPTEEISLKYRGYYTGFTKDQIVSSGDWFRYYSKRVPCNPTSVNDTCAYETLDVTQSMLFEYVAVGKYQRGGKRFDDTSDETMRYFVFGSDSVSSEMPTASTLTYEAGIVTSHPDYDKVGSSSGYQGTGSLTVNFAAGTLEATIPAKTVTSQGDLPFRDDTFKLTGTIASKIRMAGDIVNADGKYAGKFVGAFYGPSGSQLGVVLRLADASAPSRPHLIGFLVARRK</sequence>
<dbReference type="EMBL" id="JBHLWK010000010">
    <property type="protein sequence ID" value="MFC0204390.1"/>
    <property type="molecule type" value="Genomic_DNA"/>
</dbReference>
<evidence type="ECO:0000313" key="4">
    <source>
        <dbReference type="Proteomes" id="UP001589798"/>
    </source>
</evidence>
<dbReference type="Proteomes" id="UP001589798">
    <property type="component" value="Unassembled WGS sequence"/>
</dbReference>
<gene>
    <name evidence="3" type="ORF">ACFFJC_08900</name>
</gene>
<organism evidence="3 4">
    <name type="scientific">Novosphingobium soli</name>
    <dbReference type="NCBI Taxonomy" id="574956"/>
    <lineage>
        <taxon>Bacteria</taxon>
        <taxon>Pseudomonadati</taxon>
        <taxon>Pseudomonadota</taxon>
        <taxon>Alphaproteobacteria</taxon>
        <taxon>Sphingomonadales</taxon>
        <taxon>Sphingomonadaceae</taxon>
        <taxon>Novosphingobium</taxon>
    </lineage>
</organism>